<evidence type="ECO:0000313" key="4">
    <source>
        <dbReference type="EMBL" id="NEB94895.1"/>
    </source>
</evidence>
<dbReference type="InterPro" id="IPR009057">
    <property type="entry name" value="Homeodomain-like_sf"/>
</dbReference>
<evidence type="ECO:0000256" key="1">
    <source>
        <dbReference type="ARBA" id="ARBA00023125"/>
    </source>
</evidence>
<evidence type="ECO:0000313" key="5">
    <source>
        <dbReference type="Proteomes" id="UP000470520"/>
    </source>
</evidence>
<dbReference type="Gene3D" id="1.10.357.10">
    <property type="entry name" value="Tetracycline Repressor, domain 2"/>
    <property type="match status" value="1"/>
</dbReference>
<reference evidence="4 5" key="1">
    <citation type="submission" date="2020-01" db="EMBL/GenBank/DDBJ databases">
        <title>Insect and environment-associated Actinomycetes.</title>
        <authorList>
            <person name="Currrie C."/>
            <person name="Chevrette M."/>
            <person name="Carlson C."/>
            <person name="Stubbendieck R."/>
            <person name="Wendt-Pienkowski E."/>
        </authorList>
    </citation>
    <scope>NUCLEOTIDE SEQUENCE [LARGE SCALE GENOMIC DNA]</scope>
    <source>
        <strain evidence="4 5">SID7754</strain>
    </source>
</reference>
<evidence type="ECO:0000256" key="2">
    <source>
        <dbReference type="PROSITE-ProRule" id="PRU00335"/>
    </source>
</evidence>
<feature type="DNA-binding region" description="H-T-H motif" evidence="2">
    <location>
        <begin position="40"/>
        <end position="59"/>
    </location>
</feature>
<dbReference type="GO" id="GO:0000976">
    <property type="term" value="F:transcription cis-regulatory region binding"/>
    <property type="evidence" value="ECO:0007669"/>
    <property type="project" value="TreeGrafter"/>
</dbReference>
<dbReference type="PANTHER" id="PTHR30055:SF146">
    <property type="entry name" value="HTH-TYPE TRANSCRIPTIONAL DUAL REGULATOR CECR"/>
    <property type="match status" value="1"/>
</dbReference>
<dbReference type="EMBL" id="JAAGMR010000282">
    <property type="protein sequence ID" value="NEB94895.1"/>
    <property type="molecule type" value="Genomic_DNA"/>
</dbReference>
<keyword evidence="1 2" id="KW-0238">DNA-binding</keyword>
<protein>
    <submittedName>
        <fullName evidence="4">TetR/AcrR family transcriptional regulator</fullName>
    </submittedName>
</protein>
<name>A0A7K3QYJ5_9ACTN</name>
<dbReference type="SUPFAM" id="SSF46689">
    <property type="entry name" value="Homeodomain-like"/>
    <property type="match status" value="1"/>
</dbReference>
<dbReference type="PANTHER" id="PTHR30055">
    <property type="entry name" value="HTH-TYPE TRANSCRIPTIONAL REGULATOR RUTR"/>
    <property type="match status" value="1"/>
</dbReference>
<proteinExistence type="predicted"/>
<sequence length="213" mass="22501">MIDQGEVGADPTPVDGPSSREAILDAAERLMAHHGYADTSISAICKASGLPVGSLYHHFGNKSGIFAAVLERGNGRFYGGLDAMVEATADPEERLRQYFDLAPELLMNNVAYFRILHGSLTGGDPGVLERLEESNEAVARRLAAVIEPVVRAAGVADAVGLAFRLARFSAVYAAGAMLTAGYVRERLIAEMAPLHGVVRAMITAAATAEHPKG</sequence>
<organism evidence="4 5">
    <name type="scientific">Streptomyces bauhiniae</name>
    <dbReference type="NCBI Taxonomy" id="2340725"/>
    <lineage>
        <taxon>Bacteria</taxon>
        <taxon>Bacillati</taxon>
        <taxon>Actinomycetota</taxon>
        <taxon>Actinomycetes</taxon>
        <taxon>Kitasatosporales</taxon>
        <taxon>Streptomycetaceae</taxon>
        <taxon>Streptomyces</taxon>
    </lineage>
</organism>
<dbReference type="GO" id="GO:0003700">
    <property type="term" value="F:DNA-binding transcription factor activity"/>
    <property type="evidence" value="ECO:0007669"/>
    <property type="project" value="TreeGrafter"/>
</dbReference>
<accession>A0A7K3QYJ5</accession>
<comment type="caution">
    <text evidence="4">The sequence shown here is derived from an EMBL/GenBank/DDBJ whole genome shotgun (WGS) entry which is preliminary data.</text>
</comment>
<evidence type="ECO:0000259" key="3">
    <source>
        <dbReference type="PROSITE" id="PS50977"/>
    </source>
</evidence>
<dbReference type="PROSITE" id="PS50977">
    <property type="entry name" value="HTH_TETR_2"/>
    <property type="match status" value="1"/>
</dbReference>
<dbReference type="Proteomes" id="UP000470520">
    <property type="component" value="Unassembled WGS sequence"/>
</dbReference>
<dbReference type="PRINTS" id="PR00455">
    <property type="entry name" value="HTHTETR"/>
</dbReference>
<dbReference type="InterPro" id="IPR001647">
    <property type="entry name" value="HTH_TetR"/>
</dbReference>
<gene>
    <name evidence="4" type="ORF">G3I21_24970</name>
</gene>
<dbReference type="AlphaFoldDB" id="A0A7K3QYJ5"/>
<feature type="domain" description="HTH tetR-type" evidence="3">
    <location>
        <begin position="17"/>
        <end position="77"/>
    </location>
</feature>
<dbReference type="Pfam" id="PF00440">
    <property type="entry name" value="TetR_N"/>
    <property type="match status" value="1"/>
</dbReference>
<dbReference type="InterPro" id="IPR050109">
    <property type="entry name" value="HTH-type_TetR-like_transc_reg"/>
</dbReference>